<dbReference type="InterPro" id="IPR001680">
    <property type="entry name" value="WD40_rpt"/>
</dbReference>
<comment type="similarity">
    <text evidence="2">Belongs to the WD repeat DCAF13/WDSOF1 family.</text>
</comment>
<dbReference type="InterPro" id="IPR051733">
    <property type="entry name" value="WD_repeat_DCAF13/WDSOF1"/>
</dbReference>
<keyword evidence="10" id="KW-1185">Reference proteome</keyword>
<sequence length="437" mass="50253">MKIKMLVRNPDDYTRETSRDLHRHQRNVEPELHPLATAREYTAAVNAAKIDRIFAKPFLCSLGGHRDAVEIVAKHPEKISGVVSASVDGEVRWWDLTNRRCVGNVQAHDGPVRGLCYGQTSDVLLTAGQDQSIKQWRDQEIRHTILSKTTIMNLAHHYKSQMFATAGETVSLWEEGRNEPLRSLNWGVDTIYNVTFSPIECDLLASLSSDRSIVLYDIREATPLRKVTLEMRSNALCFNPMQAMHFTVANENFNLYTFDIRHLKTALQAHTDHVGAVLSLDYSPTGTEFVSGSYDKSVRIFPVDSMRSREVYHTKRMQKVTSVVYSMDAKYVISASDEMNLRLWKAKASEQLGITSSRERSIQNYNETLLSRYGSHPTVKRIVKHRHIPKQLYQQVKEKQIMLSSRKTKEIRRRMHTKKKDLKIPNTKQQIIVEEEE</sequence>
<dbReference type="Gene3D" id="2.130.10.10">
    <property type="entry name" value="YVTN repeat-like/Quinoprotein amine dehydrogenase"/>
    <property type="match status" value="2"/>
</dbReference>
<dbReference type="RefSeq" id="XP_003739737.1">
    <property type="nucleotide sequence ID" value="XM_003739689.1"/>
</dbReference>
<feature type="repeat" description="WD" evidence="7">
    <location>
        <begin position="313"/>
        <end position="354"/>
    </location>
</feature>
<dbReference type="GO" id="GO:0000462">
    <property type="term" value="P:maturation of SSU-rRNA from tricistronic rRNA transcript (SSU-rRNA, 5.8S rRNA, LSU-rRNA)"/>
    <property type="evidence" value="ECO:0007669"/>
    <property type="project" value="TreeGrafter"/>
</dbReference>
<evidence type="ECO:0000256" key="2">
    <source>
        <dbReference type="ARBA" id="ARBA00005649"/>
    </source>
</evidence>
<dbReference type="PROSITE" id="PS50294">
    <property type="entry name" value="WD_REPEATS_REGION"/>
    <property type="match status" value="3"/>
</dbReference>
<protein>
    <submittedName>
        <fullName evidence="11">DDB1- and CUL4-associated factor 13</fullName>
    </submittedName>
</protein>
<evidence type="ECO:0000256" key="5">
    <source>
        <dbReference type="ARBA" id="ARBA00023242"/>
    </source>
</evidence>
<evidence type="ECO:0000256" key="4">
    <source>
        <dbReference type="ARBA" id="ARBA00022737"/>
    </source>
</evidence>
<evidence type="ECO:0000313" key="11">
    <source>
        <dbReference type="RefSeq" id="XP_003739737.1"/>
    </source>
</evidence>
<dbReference type="Proteomes" id="UP000694867">
    <property type="component" value="Unplaced"/>
</dbReference>
<keyword evidence="6" id="KW-0687">Ribonucleoprotein</keyword>
<feature type="repeat" description="WD" evidence="7">
    <location>
        <begin position="105"/>
        <end position="136"/>
    </location>
</feature>
<feature type="repeat" description="WD" evidence="7">
    <location>
        <begin position="62"/>
        <end position="104"/>
    </location>
</feature>
<dbReference type="GeneID" id="100904842"/>
<dbReference type="PROSITE" id="PS50082">
    <property type="entry name" value="WD_REPEATS_2"/>
    <property type="match status" value="4"/>
</dbReference>
<evidence type="ECO:0000256" key="7">
    <source>
        <dbReference type="PROSITE-ProRule" id="PRU00221"/>
    </source>
</evidence>
<dbReference type="AlphaFoldDB" id="A0AAJ6QPM2"/>
<evidence type="ECO:0000256" key="6">
    <source>
        <dbReference type="ARBA" id="ARBA00023274"/>
    </source>
</evidence>
<name>A0AAJ6QPM2_9ACAR</name>
<keyword evidence="3 7" id="KW-0853">WD repeat</keyword>
<organism evidence="10 11">
    <name type="scientific">Galendromus occidentalis</name>
    <name type="common">western predatory mite</name>
    <dbReference type="NCBI Taxonomy" id="34638"/>
    <lineage>
        <taxon>Eukaryota</taxon>
        <taxon>Metazoa</taxon>
        <taxon>Ecdysozoa</taxon>
        <taxon>Arthropoda</taxon>
        <taxon>Chelicerata</taxon>
        <taxon>Arachnida</taxon>
        <taxon>Acari</taxon>
        <taxon>Parasitiformes</taxon>
        <taxon>Mesostigmata</taxon>
        <taxon>Gamasina</taxon>
        <taxon>Phytoseioidea</taxon>
        <taxon>Phytoseiidae</taxon>
        <taxon>Typhlodrominae</taxon>
        <taxon>Galendromus</taxon>
    </lineage>
</organism>
<dbReference type="SUPFAM" id="SSF50978">
    <property type="entry name" value="WD40 repeat-like"/>
    <property type="match status" value="1"/>
</dbReference>
<evidence type="ECO:0000256" key="1">
    <source>
        <dbReference type="ARBA" id="ARBA00004604"/>
    </source>
</evidence>
<evidence type="ECO:0000259" key="9">
    <source>
        <dbReference type="Pfam" id="PF04158"/>
    </source>
</evidence>
<keyword evidence="5" id="KW-0539">Nucleus</keyword>
<dbReference type="SMART" id="SM00320">
    <property type="entry name" value="WD40"/>
    <property type="match status" value="6"/>
</dbReference>
<dbReference type="Pfam" id="PF00400">
    <property type="entry name" value="WD40"/>
    <property type="match status" value="4"/>
</dbReference>
<dbReference type="GO" id="GO:0032040">
    <property type="term" value="C:small-subunit processome"/>
    <property type="evidence" value="ECO:0007669"/>
    <property type="project" value="TreeGrafter"/>
</dbReference>
<accession>A0AAJ6QPM2</accession>
<dbReference type="KEGG" id="goe:100904842"/>
<evidence type="ECO:0000313" key="10">
    <source>
        <dbReference type="Proteomes" id="UP000694867"/>
    </source>
</evidence>
<evidence type="ECO:0000256" key="8">
    <source>
        <dbReference type="SAM" id="MobiDB-lite"/>
    </source>
</evidence>
<dbReference type="PANTHER" id="PTHR22851">
    <property type="entry name" value="U3 SMALL NUCLEOLAR RNA U3 SNORNA ASSOCIATED PROTEIN"/>
    <property type="match status" value="1"/>
</dbReference>
<feature type="domain" description="Sof1-like protein" evidence="9">
    <location>
        <begin position="346"/>
        <end position="429"/>
    </location>
</feature>
<dbReference type="InterPro" id="IPR007287">
    <property type="entry name" value="Sof1"/>
</dbReference>
<dbReference type="PANTHER" id="PTHR22851:SF0">
    <property type="entry name" value="DDB1- AND CUL4-ASSOCIATED FACTOR 13"/>
    <property type="match status" value="1"/>
</dbReference>
<feature type="compositionally biased region" description="Basic and acidic residues" evidence="8">
    <location>
        <begin position="9"/>
        <end position="22"/>
    </location>
</feature>
<evidence type="ECO:0000256" key="3">
    <source>
        <dbReference type="ARBA" id="ARBA00022574"/>
    </source>
</evidence>
<dbReference type="InterPro" id="IPR015943">
    <property type="entry name" value="WD40/YVTN_repeat-like_dom_sf"/>
</dbReference>
<keyword evidence="4" id="KW-0677">Repeat</keyword>
<comment type="subcellular location">
    <subcellularLocation>
        <location evidence="1">Nucleus</location>
        <location evidence="1">Nucleolus</location>
    </subcellularLocation>
</comment>
<feature type="region of interest" description="Disordered" evidence="8">
    <location>
        <begin position="1"/>
        <end position="22"/>
    </location>
</feature>
<proteinExistence type="inferred from homology"/>
<gene>
    <name evidence="11" type="primary">LOC100904842</name>
</gene>
<feature type="repeat" description="WD" evidence="7">
    <location>
        <begin position="270"/>
        <end position="311"/>
    </location>
</feature>
<reference evidence="11" key="1">
    <citation type="submission" date="2025-08" db="UniProtKB">
        <authorList>
            <consortium name="RefSeq"/>
        </authorList>
    </citation>
    <scope>IDENTIFICATION</scope>
</reference>
<dbReference type="InterPro" id="IPR036322">
    <property type="entry name" value="WD40_repeat_dom_sf"/>
</dbReference>
<dbReference type="Pfam" id="PF04158">
    <property type="entry name" value="Sof1"/>
    <property type="match status" value="1"/>
</dbReference>